<reference evidence="1" key="2">
    <citation type="submission" date="2020-09" db="EMBL/GenBank/DDBJ databases">
        <authorList>
            <person name="Sun Q."/>
            <person name="Zhou Y."/>
        </authorList>
    </citation>
    <scope>NUCLEOTIDE SEQUENCE</scope>
    <source>
        <strain evidence="1">CGMCC 4.7138</strain>
    </source>
</reference>
<name>A0A8H9GUM1_9ACTN</name>
<dbReference type="Proteomes" id="UP000653480">
    <property type="component" value="Unassembled WGS sequence"/>
</dbReference>
<comment type="caution">
    <text evidence="1">The sequence shown here is derived from an EMBL/GenBank/DDBJ whole genome shotgun (WGS) entry which is preliminary data.</text>
</comment>
<keyword evidence="2" id="KW-1185">Reference proteome</keyword>
<organism evidence="1 2">
    <name type="scientific">Microbispora bryophytorum</name>
    <dbReference type="NCBI Taxonomy" id="1460882"/>
    <lineage>
        <taxon>Bacteria</taxon>
        <taxon>Bacillati</taxon>
        <taxon>Actinomycetota</taxon>
        <taxon>Actinomycetes</taxon>
        <taxon>Streptosporangiales</taxon>
        <taxon>Streptosporangiaceae</taxon>
        <taxon>Microbispora</taxon>
    </lineage>
</organism>
<evidence type="ECO:0000313" key="2">
    <source>
        <dbReference type="Proteomes" id="UP000653480"/>
    </source>
</evidence>
<reference evidence="1" key="1">
    <citation type="journal article" date="2014" name="Int. J. Syst. Evol. Microbiol.">
        <title>Complete genome sequence of Corynebacterium casei LMG S-19264T (=DSM 44701T), isolated from a smear-ripened cheese.</title>
        <authorList>
            <consortium name="US DOE Joint Genome Institute (JGI-PGF)"/>
            <person name="Walter F."/>
            <person name="Albersmeier A."/>
            <person name="Kalinowski J."/>
            <person name="Ruckert C."/>
        </authorList>
    </citation>
    <scope>NUCLEOTIDE SEQUENCE</scope>
    <source>
        <strain evidence="1">CGMCC 4.7138</strain>
    </source>
</reference>
<dbReference type="EMBL" id="BMMN01000001">
    <property type="protein sequence ID" value="GGO00552.1"/>
    <property type="molecule type" value="Genomic_DNA"/>
</dbReference>
<dbReference type="AlphaFoldDB" id="A0A8H9GUM1"/>
<protein>
    <submittedName>
        <fullName evidence="1">Uncharacterized protein</fullName>
    </submittedName>
</protein>
<gene>
    <name evidence="1" type="ORF">GCM10011574_07410</name>
</gene>
<proteinExistence type="predicted"/>
<evidence type="ECO:0000313" key="1">
    <source>
        <dbReference type="EMBL" id="GGO00552.1"/>
    </source>
</evidence>
<sequence length="77" mass="7891">MATKAAALTRAITKTVRRTESPPAWLASACTAVATGPYTLGVLVHSSTRPMTGSAGRSAGTVAYGSWPRAAIRPYAA</sequence>
<accession>A0A8H9GUM1</accession>